<dbReference type="WBParaSite" id="L893_g12328.t1">
    <property type="protein sequence ID" value="L893_g12328.t1"/>
    <property type="gene ID" value="L893_g12328"/>
</dbReference>
<name>A0A1I7Y3D2_9BILA</name>
<reference evidence="2" key="1">
    <citation type="submission" date="2016-11" db="UniProtKB">
        <authorList>
            <consortium name="WormBaseParasite"/>
        </authorList>
    </citation>
    <scope>IDENTIFICATION</scope>
</reference>
<proteinExistence type="predicted"/>
<organism evidence="1 2">
    <name type="scientific">Steinernema glaseri</name>
    <dbReference type="NCBI Taxonomy" id="37863"/>
    <lineage>
        <taxon>Eukaryota</taxon>
        <taxon>Metazoa</taxon>
        <taxon>Ecdysozoa</taxon>
        <taxon>Nematoda</taxon>
        <taxon>Chromadorea</taxon>
        <taxon>Rhabditida</taxon>
        <taxon>Tylenchina</taxon>
        <taxon>Panagrolaimomorpha</taxon>
        <taxon>Strongyloidoidea</taxon>
        <taxon>Steinernematidae</taxon>
        <taxon>Steinernema</taxon>
    </lineage>
</organism>
<protein>
    <submittedName>
        <fullName evidence="2">Enhancer of mRNA-decapping protein 4</fullName>
    </submittedName>
</protein>
<sequence length="159" mass="17379">MLTDLVNKTAESVRKPDFSACFADPSAQQRFARPPGASGNPFQGFITSQCRAPLPAEKTILPPTDPSVVVPIKIEASGSKEVSMTFEQLVRKIARAQEILLENLKQEVLQEYAVTLDMKTINILLDTTCRIPLAAFRMSGRVKGLIEACALPGSKHIKL</sequence>
<dbReference type="Proteomes" id="UP000095287">
    <property type="component" value="Unplaced"/>
</dbReference>
<evidence type="ECO:0000313" key="1">
    <source>
        <dbReference type="Proteomes" id="UP000095287"/>
    </source>
</evidence>
<accession>A0A1I7Y3D2</accession>
<dbReference type="AlphaFoldDB" id="A0A1I7Y3D2"/>
<keyword evidence="1" id="KW-1185">Reference proteome</keyword>
<evidence type="ECO:0000313" key="2">
    <source>
        <dbReference type="WBParaSite" id="L893_g12328.t1"/>
    </source>
</evidence>